<evidence type="ECO:0000313" key="1">
    <source>
        <dbReference type="EnsemblMetazoa" id="XP_028516135.1"/>
    </source>
</evidence>
<dbReference type="PANTHER" id="PTHR46791:SF7">
    <property type="entry name" value="INTEGRASE CATALYTIC DOMAIN-CONTAINING PROTEIN"/>
    <property type="match status" value="1"/>
</dbReference>
<dbReference type="EnsemblMetazoa" id="XM_028660334.1">
    <property type="protein sequence ID" value="XP_028516135.1"/>
    <property type="gene ID" value="LOC114575460"/>
</dbReference>
<organism evidence="1 2">
    <name type="scientific">Exaiptasia diaphana</name>
    <name type="common">Tropical sea anemone</name>
    <name type="synonym">Aiptasia pulchella</name>
    <dbReference type="NCBI Taxonomy" id="2652724"/>
    <lineage>
        <taxon>Eukaryota</taxon>
        <taxon>Metazoa</taxon>
        <taxon>Cnidaria</taxon>
        <taxon>Anthozoa</taxon>
        <taxon>Hexacorallia</taxon>
        <taxon>Actiniaria</taxon>
        <taxon>Aiptasiidae</taxon>
        <taxon>Exaiptasia</taxon>
    </lineage>
</organism>
<proteinExistence type="predicted"/>
<protein>
    <submittedName>
        <fullName evidence="1">Uncharacterized protein</fullName>
    </submittedName>
</protein>
<dbReference type="RefSeq" id="XP_028516135.1">
    <property type="nucleotide sequence ID" value="XM_028660334.1"/>
</dbReference>
<dbReference type="GeneID" id="114575460"/>
<dbReference type="AlphaFoldDB" id="A0A913YL23"/>
<accession>A0A913YL23</accession>
<sequence length="150" mass="17484">MTTGYLRCNGMYVAEQRVGQSLSRVAPAHFESRKNRAEQMKNPIPYCAEYFGHKMHVDQNEKLSMYGVTHVCAIDGYSGKIISHTLMPIKNNLAIYEDVFRNPVLSYGLWDQLRVDQGREFCLMLFVQDMLSKYRRNTDRLPYMQTTSKE</sequence>
<dbReference type="KEGG" id="epa:114575460"/>
<dbReference type="PANTHER" id="PTHR46791">
    <property type="entry name" value="EXPRESSED PROTEIN"/>
    <property type="match status" value="1"/>
</dbReference>
<reference evidence="1" key="1">
    <citation type="submission" date="2022-11" db="UniProtKB">
        <authorList>
            <consortium name="EnsemblMetazoa"/>
        </authorList>
    </citation>
    <scope>IDENTIFICATION</scope>
</reference>
<name>A0A913YL23_EXADI</name>
<dbReference type="Proteomes" id="UP000887567">
    <property type="component" value="Unplaced"/>
</dbReference>
<keyword evidence="2" id="KW-1185">Reference proteome</keyword>
<dbReference type="OrthoDB" id="5952813at2759"/>
<evidence type="ECO:0000313" key="2">
    <source>
        <dbReference type="Proteomes" id="UP000887567"/>
    </source>
</evidence>